<proteinExistence type="predicted"/>
<organism evidence="2 3">
    <name type="scientific">Altererythrobacter xiamenensis</name>
    <dbReference type="NCBI Taxonomy" id="1316679"/>
    <lineage>
        <taxon>Bacteria</taxon>
        <taxon>Pseudomonadati</taxon>
        <taxon>Pseudomonadota</taxon>
        <taxon>Alphaproteobacteria</taxon>
        <taxon>Sphingomonadales</taxon>
        <taxon>Erythrobacteraceae</taxon>
        <taxon>Altererythrobacter</taxon>
    </lineage>
</organism>
<evidence type="ECO:0000313" key="3">
    <source>
        <dbReference type="Proteomes" id="UP000194420"/>
    </source>
</evidence>
<reference evidence="3" key="1">
    <citation type="submission" date="2017-04" db="EMBL/GenBank/DDBJ databases">
        <authorList>
            <person name="Varghese N."/>
            <person name="Submissions S."/>
        </authorList>
    </citation>
    <scope>NUCLEOTIDE SEQUENCE [LARGE SCALE GENOMIC DNA]</scope>
</reference>
<dbReference type="GO" id="GO:0004386">
    <property type="term" value="F:helicase activity"/>
    <property type="evidence" value="ECO:0007669"/>
    <property type="project" value="UniProtKB-KW"/>
</dbReference>
<dbReference type="InterPro" id="IPR011604">
    <property type="entry name" value="PDDEXK-like_dom_sf"/>
</dbReference>
<sequence length="1000" mass="109881">MGSRPDPSVYSIAAHRGFADALVAGLVPRFADPELGLSRLTLLLPSSRAARTLTEAFIRLNGEEGRAGMLMPRMALVGDLDLDETLGPLIDPLGASDIPPAVEPTRRWLELAELLREEMEALGRTVPGDAGLLRLARETAATMDRLLVEQVAPEDLMSPRVMDLLVGSLSDHWRESIQLFARVQARWLATLQERGEVDTATRRNLLFERAARKWRESPPDTPIVAAGVTSAAPALAKMLRVIADLPLGSVILPDLDLAMDDAAWEELGRAGQSPDPDGEVFARSDALTHPQYHLKLLLNRMGVNRAEVKPWHRKGIGAALWERSHAISSLFLPAEASKVWVDLPAEKRRLSGVRLLTMPNTEAEAQAIAVLVREALEVPERRVAVITPDRALARRVIQHLERWNIVADDTAGRPLNLTPAGRFLLQLAELASENVSPVPLIAALAHPLVKRGEDRRAWLENLRAFERRLRGPRPAPGLENLSEIAAKAKVADWWDEVAPLLESCAGFGDRTELANALDCLVELAEKLAGEELWSQEDGRALSRFVEDLRQHARDSGTTIATSDLHAALSDAMEQIAVRPPYGGHPRVAIYGLLESRMTRADLVICAGLNEGTWPGVSSSDPLLAPAILRALGVPAAEFRIGLSAHDLAGALGAPEVVLSRAQRDMDGPTIPSRFLLRIEALLGEQARDHRETKAPKLTAEIDARRDEIAAYQRPAPDPEPDLRNVPIKVTGLDPLLGDPFQFYAAEILALRPLDALDAEATAALQGTLAHKVLEEWHKARKSDPKAPIIPVAEAVLAANHLHPVVLGLWKPRLFAALEWIEAEINRYEGREVLAVEAKGAMKVDGVRVYGRADRIDRLDDGTLAIVDYKTGKPPGGSQVAAGFALQLGLLGLIAREGDFDGLTGEATAFEYWSLSRNKEDGFGYVSDPVKRSNQQKGLEPEEFLPEHLRYLKEAIRRFIKGRDPFLAKENPDYPGYTDYDQLMRLEEWQIFLADIEEAGQ</sequence>
<dbReference type="InterPro" id="IPR038726">
    <property type="entry name" value="PDDEXK_AddAB-type"/>
</dbReference>
<dbReference type="RefSeq" id="WP_234990070.1">
    <property type="nucleotide sequence ID" value="NZ_FXWG01000003.1"/>
</dbReference>
<dbReference type="Gene3D" id="3.90.320.10">
    <property type="match status" value="1"/>
</dbReference>
<keyword evidence="2" id="KW-0067">ATP-binding</keyword>
<dbReference type="Proteomes" id="UP000194420">
    <property type="component" value="Unassembled WGS sequence"/>
</dbReference>
<dbReference type="AlphaFoldDB" id="A0A1Y6FIQ6"/>
<dbReference type="Pfam" id="PF12705">
    <property type="entry name" value="PDDEXK_1"/>
    <property type="match status" value="1"/>
</dbReference>
<feature type="domain" description="PD-(D/E)XK endonuclease-like" evidence="1">
    <location>
        <begin position="739"/>
        <end position="963"/>
    </location>
</feature>
<dbReference type="EMBL" id="FXWG01000003">
    <property type="protein sequence ID" value="SMQ74266.1"/>
    <property type="molecule type" value="Genomic_DNA"/>
</dbReference>
<name>A0A1Y6FIQ6_9SPHN</name>
<keyword evidence="2" id="KW-0378">Hydrolase</keyword>
<keyword evidence="2" id="KW-0347">Helicase</keyword>
<evidence type="ECO:0000259" key="1">
    <source>
        <dbReference type="Pfam" id="PF12705"/>
    </source>
</evidence>
<evidence type="ECO:0000313" key="2">
    <source>
        <dbReference type="EMBL" id="SMQ74266.1"/>
    </source>
</evidence>
<dbReference type="InterPro" id="IPR027417">
    <property type="entry name" value="P-loop_NTPase"/>
</dbReference>
<keyword evidence="2" id="KW-0547">Nucleotide-binding</keyword>
<keyword evidence="3" id="KW-1185">Reference proteome</keyword>
<protein>
    <submittedName>
        <fullName evidence="2">ATP-dependent helicase/nuclease subunit B</fullName>
    </submittedName>
</protein>
<dbReference type="SUPFAM" id="SSF52540">
    <property type="entry name" value="P-loop containing nucleoside triphosphate hydrolases"/>
    <property type="match status" value="1"/>
</dbReference>
<accession>A0A1Y6FIQ6</accession>
<gene>
    <name evidence="2" type="ORF">SAMN06297468_2498</name>
</gene>